<organism evidence="2 5">
    <name type="scientific">Ustilaginoidea virens</name>
    <name type="common">Rice false smut fungus</name>
    <name type="synonym">Villosiclava virens</name>
    <dbReference type="NCBI Taxonomy" id="1159556"/>
    <lineage>
        <taxon>Eukaryota</taxon>
        <taxon>Fungi</taxon>
        <taxon>Dikarya</taxon>
        <taxon>Ascomycota</taxon>
        <taxon>Pezizomycotina</taxon>
        <taxon>Sordariomycetes</taxon>
        <taxon>Hypocreomycetidae</taxon>
        <taxon>Hypocreales</taxon>
        <taxon>Clavicipitaceae</taxon>
        <taxon>Ustilaginoidea</taxon>
    </lineage>
</organism>
<reference evidence="5" key="2">
    <citation type="journal article" date="2016" name="Genome Announc.">
        <title>Genome sequence of Ustilaginoidea virens IPU010, a rice pathogenic fungus causing false smut.</title>
        <authorList>
            <person name="Kumagai T."/>
            <person name="Ishii T."/>
            <person name="Terai G."/>
            <person name="Umemura M."/>
            <person name="Machida M."/>
            <person name="Asai K."/>
        </authorList>
    </citation>
    <scope>NUCLEOTIDE SEQUENCE [LARGE SCALE GENOMIC DNA]</scope>
    <source>
        <strain evidence="5">IPU010</strain>
    </source>
</reference>
<evidence type="ECO:0000256" key="1">
    <source>
        <dbReference type="SAM" id="MobiDB-lite"/>
    </source>
</evidence>
<feature type="region of interest" description="Disordered" evidence="1">
    <location>
        <begin position="23"/>
        <end position="69"/>
    </location>
</feature>
<dbReference type="GeneID" id="66060860"/>
<evidence type="ECO:0000313" key="5">
    <source>
        <dbReference type="Proteomes" id="UP000054053"/>
    </source>
</evidence>
<evidence type="ECO:0000313" key="3">
    <source>
        <dbReference type="EMBL" id="QUC15841.1"/>
    </source>
</evidence>
<dbReference type="EMBL" id="BBTG02000063">
    <property type="protein sequence ID" value="GAO19236.1"/>
    <property type="molecule type" value="Genomic_DNA"/>
</dbReference>
<feature type="compositionally biased region" description="Basic and acidic residues" evidence="1">
    <location>
        <begin position="261"/>
        <end position="277"/>
    </location>
</feature>
<feature type="compositionally biased region" description="Basic and acidic residues" evidence="1">
    <location>
        <begin position="48"/>
        <end position="61"/>
    </location>
</feature>
<sequence>MDGAESVLQSVFTRLNATKAATLADTSVFAADDTEKLKNHSPKGPSENPDHSEMNEDKKQELPAQQESALLGMGRKGDQIVGANDVSTNNSRRVTGKYIEQQAESANLNCAVPLKIPPDNPQSTSTPAGTRRTKRSYRALQEEATAFLTGWNPSKSHLSSRMTRNRRETRPESKDLDCRDLNQQPAKRGKPISFGVTTWDMVPDSRLEIVIPLKQNLRRDTYEYIHNCVIDGKETLSIANHRVRQSQRPRRQGNGGRGRATKREPPTVRASRVKEAPTKAVSPKQPVRQGRPSKRAKGGGKYLVNESRRSLRTAVQRSRASRKENIASPLRKASQRAADGSVTSRGRGRRQ</sequence>
<reference evidence="2" key="1">
    <citation type="journal article" date="2016" name="Genome Announc.">
        <title>Genome Sequence of Ustilaginoidea virens IPU010, a Rice Pathogenic Fungus Causing False Smut.</title>
        <authorList>
            <person name="Kumagai T."/>
            <person name="Ishii T."/>
            <person name="Terai G."/>
            <person name="Umemura M."/>
            <person name="Machida M."/>
            <person name="Asai K."/>
        </authorList>
    </citation>
    <scope>NUCLEOTIDE SEQUENCE [LARGE SCALE GENOMIC DNA]</scope>
    <source>
        <strain evidence="2">IPU010</strain>
    </source>
</reference>
<dbReference type="Proteomes" id="UP000054053">
    <property type="component" value="Unassembled WGS sequence"/>
</dbReference>
<feature type="region of interest" description="Disordered" evidence="1">
    <location>
        <begin position="114"/>
        <end position="134"/>
    </location>
</feature>
<reference evidence="3" key="3">
    <citation type="submission" date="2020-03" db="EMBL/GenBank/DDBJ databases">
        <title>A mixture of massive structural variations and highly conserved coding sequences in Ustilaginoidea virens genome.</title>
        <authorList>
            <person name="Zhang K."/>
            <person name="Zhao Z."/>
            <person name="Zhang Z."/>
            <person name="Li Y."/>
            <person name="Hsiang T."/>
            <person name="Sun W."/>
        </authorList>
    </citation>
    <scope>NUCLEOTIDE SEQUENCE</scope>
    <source>
        <strain evidence="3">UV-8b</strain>
    </source>
</reference>
<evidence type="ECO:0000313" key="2">
    <source>
        <dbReference type="EMBL" id="GAO19236.1"/>
    </source>
</evidence>
<feature type="compositionally biased region" description="Basic residues" evidence="1">
    <location>
        <begin position="241"/>
        <end position="251"/>
    </location>
</feature>
<feature type="region of interest" description="Disordered" evidence="1">
    <location>
        <begin position="151"/>
        <end position="191"/>
    </location>
</feature>
<evidence type="ECO:0000313" key="4">
    <source>
        <dbReference type="Proteomes" id="UP000027002"/>
    </source>
</evidence>
<gene>
    <name evidence="3" type="ORF">UV8b_00082</name>
    <name evidence="2" type="ORF">UVI_02060480</name>
</gene>
<protein>
    <submittedName>
        <fullName evidence="2">Uncharacterized protein</fullName>
    </submittedName>
</protein>
<dbReference type="KEGG" id="uvi:66060860"/>
<proteinExistence type="predicted"/>
<dbReference type="RefSeq" id="XP_042993514.1">
    <property type="nucleotide sequence ID" value="XM_043137580.1"/>
</dbReference>
<name>A0A063BMQ8_USTVR</name>
<feature type="compositionally biased region" description="Polar residues" evidence="1">
    <location>
        <begin position="151"/>
        <end position="162"/>
    </location>
</feature>
<feature type="compositionally biased region" description="Basic and acidic residues" evidence="1">
    <location>
        <begin position="165"/>
        <end position="180"/>
    </location>
</feature>
<dbReference type="HOGENOM" id="CLU_790366_0_0_1"/>
<keyword evidence="4" id="KW-1185">Reference proteome</keyword>
<feature type="region of interest" description="Disordered" evidence="1">
    <location>
        <begin position="239"/>
        <end position="351"/>
    </location>
</feature>
<dbReference type="EMBL" id="CP072753">
    <property type="protein sequence ID" value="QUC15841.1"/>
    <property type="molecule type" value="Genomic_DNA"/>
</dbReference>
<dbReference type="AlphaFoldDB" id="A0A063BMQ8"/>
<dbReference type="Proteomes" id="UP000027002">
    <property type="component" value="Chromosome 1"/>
</dbReference>
<accession>A0A063BMQ8</accession>